<dbReference type="InterPro" id="IPR000700">
    <property type="entry name" value="PAS-assoc_C"/>
</dbReference>
<dbReference type="Gene3D" id="3.30.565.10">
    <property type="entry name" value="Histidine kinase-like ATPase, C-terminal domain"/>
    <property type="match status" value="1"/>
</dbReference>
<dbReference type="CDD" id="cd16917">
    <property type="entry name" value="HATPase_UhpB-NarQ-NarX-like"/>
    <property type="match status" value="1"/>
</dbReference>
<dbReference type="GO" id="GO:0046983">
    <property type="term" value="F:protein dimerization activity"/>
    <property type="evidence" value="ECO:0007669"/>
    <property type="project" value="InterPro"/>
</dbReference>
<evidence type="ECO:0000259" key="7">
    <source>
        <dbReference type="PROSITE" id="PS50113"/>
    </source>
</evidence>
<sequence>MNKKPTCEELEQRVAELEEQLSMRQFGEQSFSIIADNAFDGIVVVTADGFHVYANKRAAEILGYSVEEMRKVNIRQLARPDEIPIFEDRIKRRIRGEDFSHYYQTELVTKAGTTVPVEISCSHIIWRGQPADFTIIRDITGQKRSEEALSESEKKLRSFIDTTSDWVWELDLNGYFVYASPMCKNFLGYDPEEVVGTNMLDLLADEYAPTTKVFFKQMRENPRPFTGYIVRMNRKDGEQVVVEVRGTPVYDKDGSLAGYFGCDKDITEKYLGQKALRESEKKYRFLAENVSDVIWTLDMDLKTTYVSPSIQRLKGYTVDETMNQSLEEMLTPDSLTAARIIIEKVFKELASGNKEKAEETFVAELEQNCKDGSTIWTEIKANFILDSKDHPTGIIGVTRDISDRKRAEDTLRKSEEAYRNLFDSLPDPVAIVQDDLSIKINPAFTRLFGYSLQDIEKGGGALGLIKSEEDKKVARERIGMRINGKKVIPEYHSVELVSKKGQTIPCEVRGVRIQYDGRPASLVSFLDITERKVKEDLIRSLIHKIIKTQERERQLISCELHDSVAQDLSFLKITTDMILKYKSLTPGVRKQIFQVSDILEKTIMTIRDLSYGLRPPGLEKFGLVQTLYNYCKDFSEKTGIRVDFHSAGIENLTISYESMIHLYRVVQEGLNNIRKHSSAKNATIRLVASYPQLIIRIEDDGKGFNLAQSLVRASNEKRMGIQSMQERASLLQGSMRIESVPGKGSKIIIRIPQDTQL</sequence>
<dbReference type="Pfam" id="PF02518">
    <property type="entry name" value="HATPase_c"/>
    <property type="match status" value="1"/>
</dbReference>
<feature type="domain" description="PAC" evidence="7">
    <location>
        <begin position="359"/>
        <end position="413"/>
    </location>
</feature>
<dbReference type="SMART" id="SM00387">
    <property type="entry name" value="HATPase_c"/>
    <property type="match status" value="1"/>
</dbReference>
<dbReference type="SUPFAM" id="SSF55874">
    <property type="entry name" value="ATPase domain of HSP90 chaperone/DNA topoisomerase II/histidine kinase"/>
    <property type="match status" value="1"/>
</dbReference>
<feature type="domain" description="PAS" evidence="6">
    <location>
        <begin position="152"/>
        <end position="222"/>
    </location>
</feature>
<dbReference type="GO" id="GO:0006355">
    <property type="term" value="P:regulation of DNA-templated transcription"/>
    <property type="evidence" value="ECO:0007669"/>
    <property type="project" value="InterPro"/>
</dbReference>
<dbReference type="InterPro" id="IPR052162">
    <property type="entry name" value="Sensor_kinase/Photoreceptor"/>
</dbReference>
<dbReference type="EMBL" id="OJIN01000059">
    <property type="protein sequence ID" value="SPD72735.1"/>
    <property type="molecule type" value="Genomic_DNA"/>
</dbReference>
<dbReference type="PROSITE" id="PS50113">
    <property type="entry name" value="PAC"/>
    <property type="match status" value="2"/>
</dbReference>
<accession>A0A445MTG4</accession>
<evidence type="ECO:0000256" key="2">
    <source>
        <dbReference type="ARBA" id="ARBA00012438"/>
    </source>
</evidence>
<evidence type="ECO:0000256" key="5">
    <source>
        <dbReference type="ARBA" id="ARBA00022777"/>
    </source>
</evidence>
<dbReference type="Pfam" id="PF13426">
    <property type="entry name" value="PAS_9"/>
    <property type="match status" value="2"/>
</dbReference>
<evidence type="ECO:0000256" key="1">
    <source>
        <dbReference type="ARBA" id="ARBA00000085"/>
    </source>
</evidence>
<proteinExistence type="predicted"/>
<dbReference type="SUPFAM" id="SSF55785">
    <property type="entry name" value="PYP-like sensor domain (PAS domain)"/>
    <property type="match status" value="4"/>
</dbReference>
<dbReference type="AlphaFoldDB" id="A0A445MTG4"/>
<feature type="domain" description="PAC" evidence="7">
    <location>
        <begin position="226"/>
        <end position="278"/>
    </location>
</feature>
<dbReference type="SMART" id="SM00086">
    <property type="entry name" value="PAC"/>
    <property type="match status" value="4"/>
</dbReference>
<dbReference type="PROSITE" id="PS50112">
    <property type="entry name" value="PAS"/>
    <property type="match status" value="3"/>
</dbReference>
<protein>
    <recommendedName>
        <fullName evidence="2">histidine kinase</fullName>
        <ecNumber evidence="2">2.7.13.3</ecNumber>
    </recommendedName>
</protein>
<dbReference type="Pfam" id="PF00989">
    <property type="entry name" value="PAS"/>
    <property type="match status" value="1"/>
</dbReference>
<dbReference type="InterPro" id="IPR001610">
    <property type="entry name" value="PAC"/>
</dbReference>
<keyword evidence="5" id="KW-0418">Kinase</keyword>
<dbReference type="InterPro" id="IPR036890">
    <property type="entry name" value="HATPase_C_sf"/>
</dbReference>
<dbReference type="InterPro" id="IPR000014">
    <property type="entry name" value="PAS"/>
</dbReference>
<evidence type="ECO:0000256" key="3">
    <source>
        <dbReference type="ARBA" id="ARBA00022553"/>
    </source>
</evidence>
<dbReference type="Pfam" id="PF13188">
    <property type="entry name" value="PAS_8"/>
    <property type="match status" value="1"/>
</dbReference>
<comment type="catalytic activity">
    <reaction evidence="1">
        <text>ATP + protein L-histidine = ADP + protein N-phospho-L-histidine.</text>
        <dbReference type="EC" id="2.7.13.3"/>
    </reaction>
</comment>
<dbReference type="Pfam" id="PF07730">
    <property type="entry name" value="HisKA_3"/>
    <property type="match status" value="1"/>
</dbReference>
<name>A0A445MTG4_9BACT</name>
<dbReference type="InterPro" id="IPR035965">
    <property type="entry name" value="PAS-like_dom_sf"/>
</dbReference>
<organism evidence="8">
    <name type="scientific">uncultured Desulfobacterium sp</name>
    <dbReference type="NCBI Taxonomy" id="201089"/>
    <lineage>
        <taxon>Bacteria</taxon>
        <taxon>Pseudomonadati</taxon>
        <taxon>Thermodesulfobacteriota</taxon>
        <taxon>Desulfobacteria</taxon>
        <taxon>Desulfobacterales</taxon>
        <taxon>Desulfobacteriaceae</taxon>
        <taxon>Desulfobacterium</taxon>
        <taxon>environmental samples</taxon>
    </lineage>
</organism>
<dbReference type="InterPro" id="IPR013767">
    <property type="entry name" value="PAS_fold"/>
</dbReference>
<evidence type="ECO:0000256" key="4">
    <source>
        <dbReference type="ARBA" id="ARBA00022679"/>
    </source>
</evidence>
<dbReference type="NCBIfam" id="TIGR00229">
    <property type="entry name" value="sensory_box"/>
    <property type="match status" value="4"/>
</dbReference>
<dbReference type="GO" id="GO:0000155">
    <property type="term" value="F:phosphorelay sensor kinase activity"/>
    <property type="evidence" value="ECO:0007669"/>
    <property type="project" value="InterPro"/>
</dbReference>
<feature type="domain" description="PAS" evidence="6">
    <location>
        <begin position="279"/>
        <end position="349"/>
    </location>
</feature>
<dbReference type="InterPro" id="IPR011712">
    <property type="entry name" value="Sig_transdc_His_kin_sub3_dim/P"/>
</dbReference>
<keyword evidence="4" id="KW-0808">Transferase</keyword>
<evidence type="ECO:0000259" key="6">
    <source>
        <dbReference type="PROSITE" id="PS50112"/>
    </source>
</evidence>
<dbReference type="GO" id="GO:0016020">
    <property type="term" value="C:membrane"/>
    <property type="evidence" value="ECO:0007669"/>
    <property type="project" value="InterPro"/>
</dbReference>
<dbReference type="PANTHER" id="PTHR43304:SF1">
    <property type="entry name" value="PAC DOMAIN-CONTAINING PROTEIN"/>
    <property type="match status" value="1"/>
</dbReference>
<feature type="domain" description="PAS" evidence="6">
    <location>
        <begin position="27"/>
        <end position="97"/>
    </location>
</feature>
<gene>
    <name evidence="8" type="ORF">PITCH_A1510024</name>
</gene>
<dbReference type="PANTHER" id="PTHR43304">
    <property type="entry name" value="PHYTOCHROME-LIKE PROTEIN CPH1"/>
    <property type="match status" value="1"/>
</dbReference>
<dbReference type="SMART" id="SM00091">
    <property type="entry name" value="PAS"/>
    <property type="match status" value="4"/>
</dbReference>
<dbReference type="Gene3D" id="1.20.5.1930">
    <property type="match status" value="1"/>
</dbReference>
<keyword evidence="3" id="KW-0597">Phosphoprotein</keyword>
<dbReference type="InterPro" id="IPR003594">
    <property type="entry name" value="HATPase_dom"/>
</dbReference>
<dbReference type="Gene3D" id="3.30.450.20">
    <property type="entry name" value="PAS domain"/>
    <property type="match status" value="4"/>
</dbReference>
<evidence type="ECO:0000313" key="8">
    <source>
        <dbReference type="EMBL" id="SPD72735.1"/>
    </source>
</evidence>
<dbReference type="EC" id="2.7.13.3" evidence="2"/>
<dbReference type="CDD" id="cd00130">
    <property type="entry name" value="PAS"/>
    <property type="match status" value="4"/>
</dbReference>
<reference evidence="8" key="1">
    <citation type="submission" date="2018-01" db="EMBL/GenBank/DDBJ databases">
        <authorList>
            <person name="Regsiter A."/>
            <person name="William W."/>
        </authorList>
    </citation>
    <scope>NUCLEOTIDE SEQUENCE</scope>
    <source>
        <strain evidence="8">TRIP AH-1</strain>
    </source>
</reference>